<feature type="chain" id="PRO_5012922263" description="Beta-barrel assembly complex subunit BamF" evidence="1">
    <location>
        <begin position="21"/>
        <end position="67"/>
    </location>
</feature>
<proteinExistence type="predicted"/>
<evidence type="ECO:0000313" key="2">
    <source>
        <dbReference type="EMBL" id="SOC02210.1"/>
    </source>
</evidence>
<keyword evidence="3" id="KW-1185">Reference proteome</keyword>
<dbReference type="EMBL" id="OBMT01000003">
    <property type="protein sequence ID" value="SOC02210.1"/>
    <property type="molecule type" value="Genomic_DNA"/>
</dbReference>
<keyword evidence="1" id="KW-0732">Signal</keyword>
<protein>
    <recommendedName>
        <fullName evidence="4">Beta-barrel assembly complex subunit BamF</fullName>
    </recommendedName>
</protein>
<evidence type="ECO:0000256" key="1">
    <source>
        <dbReference type="SAM" id="SignalP"/>
    </source>
</evidence>
<dbReference type="AlphaFoldDB" id="A0A285S4Y0"/>
<sequence length="67" mass="7086">MRLRPFLLLVPFFLSACGSAGQEAYPALVPVDTLLAEEPLTPSPAPELEARAAALRARAAALRAETP</sequence>
<feature type="signal peptide" evidence="1">
    <location>
        <begin position="1"/>
        <end position="20"/>
    </location>
</feature>
<dbReference type="Proteomes" id="UP000219111">
    <property type="component" value="Unassembled WGS sequence"/>
</dbReference>
<name>A0A285S4Y0_9RHOB</name>
<dbReference type="PROSITE" id="PS51257">
    <property type="entry name" value="PROKAR_LIPOPROTEIN"/>
    <property type="match status" value="1"/>
</dbReference>
<gene>
    <name evidence="2" type="ORF">SAMN05877831_103106</name>
</gene>
<reference evidence="3" key="1">
    <citation type="submission" date="2017-08" db="EMBL/GenBank/DDBJ databases">
        <authorList>
            <person name="Varghese N."/>
            <person name="Submissions S."/>
        </authorList>
    </citation>
    <scope>NUCLEOTIDE SEQUENCE [LARGE SCALE GENOMIC DNA]</scope>
    <source>
        <strain evidence="3">JA276</strain>
    </source>
</reference>
<evidence type="ECO:0000313" key="3">
    <source>
        <dbReference type="Proteomes" id="UP000219111"/>
    </source>
</evidence>
<evidence type="ECO:0008006" key="4">
    <source>
        <dbReference type="Google" id="ProtNLM"/>
    </source>
</evidence>
<organism evidence="2 3">
    <name type="scientific">Rhodobacter maris</name>
    <dbReference type="NCBI Taxonomy" id="446682"/>
    <lineage>
        <taxon>Bacteria</taxon>
        <taxon>Pseudomonadati</taxon>
        <taxon>Pseudomonadota</taxon>
        <taxon>Alphaproteobacteria</taxon>
        <taxon>Rhodobacterales</taxon>
        <taxon>Rhodobacter group</taxon>
        <taxon>Rhodobacter</taxon>
    </lineage>
</organism>
<accession>A0A285S4Y0</accession>
<dbReference type="RefSeq" id="WP_097069324.1">
    <property type="nucleotide sequence ID" value="NZ_OBMT01000003.1"/>
</dbReference>